<organism evidence="1 2">
    <name type="scientific">Amborella trichopoda</name>
    <dbReference type="NCBI Taxonomy" id="13333"/>
    <lineage>
        <taxon>Eukaryota</taxon>
        <taxon>Viridiplantae</taxon>
        <taxon>Streptophyta</taxon>
        <taxon>Embryophyta</taxon>
        <taxon>Tracheophyta</taxon>
        <taxon>Spermatophyta</taxon>
        <taxon>Magnoliopsida</taxon>
        <taxon>Amborellales</taxon>
        <taxon>Amborellaceae</taxon>
        <taxon>Amborella</taxon>
    </lineage>
</organism>
<sequence>MTEAMTKMTNSIEMLVRDTAGEMLVRDTAGNINTLVVDGPKARREALNIVEGMWRAGEVGDTLLITAARIFQDSTKVEMLINLEDRRMQRAYLEEEMKHL</sequence>
<proteinExistence type="predicted"/>
<dbReference type="AlphaFoldDB" id="W1NS27"/>
<dbReference type="EMBL" id="KI395332">
    <property type="protein sequence ID" value="ERM98408.1"/>
    <property type="molecule type" value="Genomic_DNA"/>
</dbReference>
<dbReference type="Proteomes" id="UP000017836">
    <property type="component" value="Unassembled WGS sequence"/>
</dbReference>
<gene>
    <name evidence="1" type="ORF">AMTR_s00072p00091030</name>
</gene>
<protein>
    <submittedName>
        <fullName evidence="1">Uncharacterized protein</fullName>
    </submittedName>
</protein>
<dbReference type="Gramene" id="ERM98408">
    <property type="protein sequence ID" value="ERM98408"/>
    <property type="gene ID" value="AMTR_s00072p00091030"/>
</dbReference>
<dbReference type="HOGENOM" id="CLU_179560_0_0_1"/>
<name>W1NS27_AMBTC</name>
<keyword evidence="2" id="KW-1185">Reference proteome</keyword>
<reference evidence="2" key="1">
    <citation type="journal article" date="2013" name="Science">
        <title>The Amborella genome and the evolution of flowering plants.</title>
        <authorList>
            <consortium name="Amborella Genome Project"/>
        </authorList>
    </citation>
    <scope>NUCLEOTIDE SEQUENCE [LARGE SCALE GENOMIC DNA]</scope>
</reference>
<accession>W1NS27</accession>
<evidence type="ECO:0000313" key="2">
    <source>
        <dbReference type="Proteomes" id="UP000017836"/>
    </source>
</evidence>
<evidence type="ECO:0000313" key="1">
    <source>
        <dbReference type="EMBL" id="ERM98408.1"/>
    </source>
</evidence>